<feature type="signal peptide" evidence="2">
    <location>
        <begin position="1"/>
        <end position="28"/>
    </location>
</feature>
<gene>
    <name evidence="5" type="ORF">CYJ21_009800</name>
    <name evidence="4" type="ORF">KHZ90_07485</name>
</gene>
<dbReference type="Proteomes" id="UP000778864">
    <property type="component" value="Unassembled WGS sequence"/>
</dbReference>
<keyword evidence="6" id="KW-1185">Reference proteome</keyword>
<reference evidence="5 6" key="4">
    <citation type="submission" date="2024-04" db="EMBL/GenBank/DDBJ databases">
        <title>Na.</title>
        <authorList>
            <person name="Choi B."/>
        </authorList>
    </citation>
    <scope>NUCLEOTIDE SEQUENCE [LARGE SCALE GENOMIC DNA]</scope>
    <source>
        <strain evidence="5 6">UMB0138</strain>
    </source>
</reference>
<organism evidence="4 7">
    <name type="scientific">Veillonella parvula</name>
    <name type="common">Staphylococcus parvulus</name>
    <dbReference type="NCBI Taxonomy" id="29466"/>
    <lineage>
        <taxon>Bacteria</taxon>
        <taxon>Bacillati</taxon>
        <taxon>Bacillota</taxon>
        <taxon>Negativicutes</taxon>
        <taxon>Veillonellales</taxon>
        <taxon>Veillonellaceae</taxon>
        <taxon>Veillonella</taxon>
    </lineage>
</organism>
<dbReference type="PANTHER" id="PTHR30032:SF4">
    <property type="entry name" value="AMIDASE ENHANCER"/>
    <property type="match status" value="1"/>
</dbReference>
<dbReference type="InterPro" id="IPR013486">
    <property type="entry name" value="SpoIID/LytB"/>
</dbReference>
<evidence type="ECO:0000259" key="3">
    <source>
        <dbReference type="Pfam" id="PF08486"/>
    </source>
</evidence>
<reference evidence="6" key="1">
    <citation type="submission" date="2017-12" db="EMBL/GenBank/DDBJ databases">
        <title>Phylogenetic diversity of female urinary microbiome.</title>
        <authorList>
            <person name="Thomas-White K."/>
            <person name="Wolfe A.J."/>
        </authorList>
    </citation>
    <scope>NUCLEOTIDE SEQUENCE [LARGE SCALE GENOMIC DNA]</scope>
    <source>
        <strain evidence="6">UMB0138</strain>
    </source>
</reference>
<feature type="chain" id="PRO_5043545658" evidence="2">
    <location>
        <begin position="29"/>
        <end position="596"/>
    </location>
</feature>
<comment type="caution">
    <text evidence="4">The sequence shown here is derived from an EMBL/GenBank/DDBJ whole genome shotgun (WGS) entry which is preliminary data.</text>
</comment>
<reference evidence="5" key="2">
    <citation type="submission" date="2017-12" db="EMBL/GenBank/DDBJ databases">
        <authorList>
            <person name="Thomas-White K."/>
            <person name="Wolfe A.J."/>
        </authorList>
    </citation>
    <scope>NUCLEOTIDE SEQUENCE</scope>
    <source>
        <strain evidence="5">UMB0138</strain>
    </source>
</reference>
<feature type="domain" description="Sporulation stage II protein D amidase enhancer LytB N-terminal" evidence="3">
    <location>
        <begin position="307"/>
        <end position="397"/>
    </location>
</feature>
<protein>
    <submittedName>
        <fullName evidence="4">SpoIID/LytB domain-containing protein</fullName>
    </submittedName>
</protein>
<dbReference type="GO" id="GO:0030435">
    <property type="term" value="P:sporulation resulting in formation of a cellular spore"/>
    <property type="evidence" value="ECO:0007669"/>
    <property type="project" value="InterPro"/>
</dbReference>
<keyword evidence="2" id="KW-0732">Signal</keyword>
<feature type="region of interest" description="Disordered" evidence="1">
    <location>
        <begin position="112"/>
        <end position="178"/>
    </location>
</feature>
<dbReference type="Pfam" id="PF08486">
    <property type="entry name" value="SpoIID"/>
    <property type="match status" value="1"/>
</dbReference>
<dbReference type="PANTHER" id="PTHR30032">
    <property type="entry name" value="N-ACETYLMURAMOYL-L-ALANINE AMIDASE-RELATED"/>
    <property type="match status" value="1"/>
</dbReference>
<name>A0A2I1TE86_VEIPA</name>
<accession>A0A2I1TE86</accession>
<dbReference type="Proteomes" id="UP000234197">
    <property type="component" value="Unassembled WGS sequence"/>
</dbReference>
<dbReference type="RefSeq" id="WP_101929031.1">
    <property type="nucleotide sequence ID" value="NZ_CACRUG010000002.1"/>
</dbReference>
<reference evidence="4" key="3">
    <citation type="submission" date="2021-02" db="EMBL/GenBank/DDBJ databases">
        <title>Infant gut strain persistence is associated with maternal origin, phylogeny, and functional potential including surface adhesion and iron acquisition.</title>
        <authorList>
            <person name="Lou Y.C."/>
        </authorList>
    </citation>
    <scope>NUCLEOTIDE SEQUENCE</scope>
    <source>
        <strain evidence="4">L3_108_031G1_dasL3_108_031G1_concoct_20</strain>
    </source>
</reference>
<dbReference type="InterPro" id="IPR051922">
    <property type="entry name" value="Bact_Sporulation_Assoc"/>
</dbReference>
<evidence type="ECO:0000256" key="2">
    <source>
        <dbReference type="SAM" id="SignalP"/>
    </source>
</evidence>
<dbReference type="GO" id="GO:0030288">
    <property type="term" value="C:outer membrane-bounded periplasmic space"/>
    <property type="evidence" value="ECO:0007669"/>
    <property type="project" value="TreeGrafter"/>
</dbReference>
<evidence type="ECO:0000256" key="1">
    <source>
        <dbReference type="SAM" id="MobiDB-lite"/>
    </source>
</evidence>
<dbReference type="EMBL" id="PKMC02000012">
    <property type="protein sequence ID" value="MEO9179235.1"/>
    <property type="molecule type" value="Genomic_DNA"/>
</dbReference>
<evidence type="ECO:0000313" key="7">
    <source>
        <dbReference type="Proteomes" id="UP000778864"/>
    </source>
</evidence>
<proteinExistence type="predicted"/>
<dbReference type="NCBIfam" id="TIGR02669">
    <property type="entry name" value="SpoIID_LytB"/>
    <property type="match status" value="1"/>
</dbReference>
<evidence type="ECO:0000313" key="6">
    <source>
        <dbReference type="Proteomes" id="UP000234197"/>
    </source>
</evidence>
<sequence length="596" mass="62435">MKTKRLQLMIMATLFLGVNIGGASVAHGATLQNKSAVVTKKPTPKSTVSNTTVSKVNTTKKSSFRPLATKPVAKPVATTKTVSKSTATSTVVKPSAKPVNVAKPATATKPVTMAKPVSATKSTSTAKSSTNATATKSAATGKATTATKPAASATAKPATKPAVTGDKPVAQKRATEKTATKKVVKTTDVNSIQANTAVITRNKVGSVVTPATERKENMPNVRVLLGSRSSDATVTSTANMVVLNSGNGQVSTISANRGTSIGVRGGKIAVNGKAIDSVVTLKPANGDAPFLFEGKGYRGGLTLRANNGTMMVINSVPLEDYLYGVVPQEVVPSWPAAALEAQAVAARTYALHTMEQNKGKFYDVSNSTDHQVYSGVSGESQATTNAVNKTKGVVMLYDQRPINALFHSDGGGYTEDSVNVWGSDVPYLKGVKDFSTGTSTSNWTVTTSRQALESKLNAASKGVGKLKSIQLTPLGKPGQQTSDRGVSGRIKSATFIGTSGKTTVDGDALRSILGLKSTLFDFYVNHNPAKGTGKAYHSFTGKNDTVYIKGHGWGHGLGMSQWGAAEMAKRANPGDINYYQTILRHYYSGITLKKMY</sequence>
<dbReference type="InterPro" id="IPR013693">
    <property type="entry name" value="SpoIID/LytB_N"/>
</dbReference>
<feature type="compositionally biased region" description="Low complexity" evidence="1">
    <location>
        <begin position="114"/>
        <end position="164"/>
    </location>
</feature>
<dbReference type="AlphaFoldDB" id="A0A2I1TE86"/>
<evidence type="ECO:0000313" key="4">
    <source>
        <dbReference type="EMBL" id="MBS4893599.1"/>
    </source>
</evidence>
<dbReference type="EMBL" id="JAGZMU010000004">
    <property type="protein sequence ID" value="MBS4893599.1"/>
    <property type="molecule type" value="Genomic_DNA"/>
</dbReference>
<evidence type="ECO:0000313" key="5">
    <source>
        <dbReference type="EMBL" id="MEO9179235.1"/>
    </source>
</evidence>